<sequence>MLNAYRDFLFQDIYKFAALVEDCVDDPTTFLELGIEDNESLVRSLVKPQKVSFLHQYIFVMIQVWQSRDYRKNPDSYEDTEPSRLRLVFEEYGIPLTPYPLDDNEVSEALDDTRDEDEDDAEVDTGQIFYGWFLENEASFLWYWAQVADEVFHIVFANRRFLQRFGSALADYLETELSVDSVGRAILGSKIKRLGRCPGWLKTAVFHRDHGRCVFCMRDLSALIATDRRLHLDHIVPLNRGGSNDPSNFQLLCEGCNLQKSDGPARAGRLYIPWWDY</sequence>
<evidence type="ECO:0000313" key="2">
    <source>
        <dbReference type="EMBL" id="CAB3780357.1"/>
    </source>
</evidence>
<evidence type="ECO:0000313" key="3">
    <source>
        <dbReference type="Proteomes" id="UP000494252"/>
    </source>
</evidence>
<reference evidence="2 3" key="1">
    <citation type="submission" date="2020-04" db="EMBL/GenBank/DDBJ databases">
        <authorList>
            <person name="De Canck E."/>
        </authorList>
    </citation>
    <scope>NUCLEOTIDE SEQUENCE [LARGE SCALE GENOMIC DNA]</scope>
    <source>
        <strain evidence="2 3">LMG 27177</strain>
    </source>
</reference>
<dbReference type="GO" id="GO:0003676">
    <property type="term" value="F:nucleic acid binding"/>
    <property type="evidence" value="ECO:0007669"/>
    <property type="project" value="InterPro"/>
</dbReference>
<name>A0A6J5FKP0_9BURK</name>
<organism evidence="2 3">
    <name type="scientific">Paraburkholderia fynbosensis</name>
    <dbReference type="NCBI Taxonomy" id="1200993"/>
    <lineage>
        <taxon>Bacteria</taxon>
        <taxon>Pseudomonadati</taxon>
        <taxon>Pseudomonadota</taxon>
        <taxon>Betaproteobacteria</taxon>
        <taxon>Burkholderiales</taxon>
        <taxon>Burkholderiaceae</taxon>
        <taxon>Paraburkholderia</taxon>
    </lineage>
</organism>
<dbReference type="InterPro" id="IPR002711">
    <property type="entry name" value="HNH"/>
</dbReference>
<dbReference type="SMART" id="SM00507">
    <property type="entry name" value="HNHc"/>
    <property type="match status" value="1"/>
</dbReference>
<evidence type="ECO:0000259" key="1">
    <source>
        <dbReference type="SMART" id="SM00507"/>
    </source>
</evidence>
<dbReference type="InterPro" id="IPR003615">
    <property type="entry name" value="HNH_nuc"/>
</dbReference>
<gene>
    <name evidence="2" type="ORF">LMG27177_00902</name>
</gene>
<dbReference type="CDD" id="cd00085">
    <property type="entry name" value="HNHc"/>
    <property type="match status" value="1"/>
</dbReference>
<dbReference type="GO" id="GO:0004519">
    <property type="term" value="F:endonuclease activity"/>
    <property type="evidence" value="ECO:0007669"/>
    <property type="project" value="InterPro"/>
</dbReference>
<protein>
    <recommendedName>
        <fullName evidence="1">HNH nuclease domain-containing protein</fullName>
    </recommendedName>
</protein>
<proteinExistence type="predicted"/>
<dbReference type="Pfam" id="PF01844">
    <property type="entry name" value="HNH"/>
    <property type="match status" value="1"/>
</dbReference>
<dbReference type="AlphaFoldDB" id="A0A6J5FKP0"/>
<dbReference type="Gene3D" id="1.10.30.50">
    <property type="match status" value="1"/>
</dbReference>
<feature type="domain" description="HNH nuclease" evidence="1">
    <location>
        <begin position="200"/>
        <end position="258"/>
    </location>
</feature>
<dbReference type="GO" id="GO:0008270">
    <property type="term" value="F:zinc ion binding"/>
    <property type="evidence" value="ECO:0007669"/>
    <property type="project" value="InterPro"/>
</dbReference>
<dbReference type="Proteomes" id="UP000494252">
    <property type="component" value="Unassembled WGS sequence"/>
</dbReference>
<dbReference type="EMBL" id="CADIKI010000002">
    <property type="protein sequence ID" value="CAB3780357.1"/>
    <property type="molecule type" value="Genomic_DNA"/>
</dbReference>
<keyword evidence="3" id="KW-1185">Reference proteome</keyword>
<accession>A0A6J5FKP0</accession>